<dbReference type="SUPFAM" id="SSF46894">
    <property type="entry name" value="C-terminal effector domain of the bipartite response regulators"/>
    <property type="match status" value="1"/>
</dbReference>
<evidence type="ECO:0000259" key="6">
    <source>
        <dbReference type="PROSITE" id="PS51755"/>
    </source>
</evidence>
<evidence type="ECO:0000256" key="4">
    <source>
        <dbReference type="ARBA" id="ARBA00023163"/>
    </source>
</evidence>
<dbReference type="SMART" id="SM00862">
    <property type="entry name" value="Trans_reg_C"/>
    <property type="match status" value="1"/>
</dbReference>
<dbReference type="InterPro" id="IPR036388">
    <property type="entry name" value="WH-like_DNA-bd_sf"/>
</dbReference>
<dbReference type="Gene3D" id="1.10.10.10">
    <property type="entry name" value="Winged helix-like DNA-binding domain superfamily/Winged helix DNA-binding domain"/>
    <property type="match status" value="1"/>
</dbReference>
<evidence type="ECO:0000256" key="2">
    <source>
        <dbReference type="ARBA" id="ARBA00023015"/>
    </source>
</evidence>
<comment type="similarity">
    <text evidence="1">Belongs to the AfsR/DnrI/RedD regulatory family.</text>
</comment>
<dbReference type="InterPro" id="IPR001867">
    <property type="entry name" value="OmpR/PhoB-type_DNA-bd"/>
</dbReference>
<keyword evidence="8" id="KW-1185">Reference proteome</keyword>
<dbReference type="Proteomes" id="UP000308705">
    <property type="component" value="Unassembled WGS sequence"/>
</dbReference>
<dbReference type="InterPro" id="IPR011990">
    <property type="entry name" value="TPR-like_helical_dom_sf"/>
</dbReference>
<keyword evidence="4" id="KW-0804">Transcription</keyword>
<feature type="domain" description="OmpR/PhoB-type" evidence="6">
    <location>
        <begin position="1"/>
        <end position="101"/>
    </location>
</feature>
<evidence type="ECO:0000256" key="3">
    <source>
        <dbReference type="ARBA" id="ARBA00023125"/>
    </source>
</evidence>
<protein>
    <submittedName>
        <fullName evidence="7">AfsR/SARP family transcriptional regulator</fullName>
    </submittedName>
</protein>
<evidence type="ECO:0000313" key="8">
    <source>
        <dbReference type="Proteomes" id="UP000308705"/>
    </source>
</evidence>
<dbReference type="CDD" id="cd15831">
    <property type="entry name" value="BTAD"/>
    <property type="match status" value="1"/>
</dbReference>
<feature type="DNA-binding region" description="OmpR/PhoB-type" evidence="5">
    <location>
        <begin position="1"/>
        <end position="101"/>
    </location>
</feature>
<dbReference type="InterPro" id="IPR051677">
    <property type="entry name" value="AfsR-DnrI-RedD_regulator"/>
</dbReference>
<dbReference type="GO" id="GO:0003677">
    <property type="term" value="F:DNA binding"/>
    <property type="evidence" value="ECO:0007669"/>
    <property type="project" value="UniProtKB-UniRule"/>
</dbReference>
<dbReference type="InterPro" id="IPR005158">
    <property type="entry name" value="BTAD"/>
</dbReference>
<dbReference type="SUPFAM" id="SSF48452">
    <property type="entry name" value="TPR-like"/>
    <property type="match status" value="1"/>
</dbReference>
<dbReference type="Pfam" id="PF00486">
    <property type="entry name" value="Trans_reg_C"/>
    <property type="match status" value="1"/>
</dbReference>
<dbReference type="GO" id="GO:0000160">
    <property type="term" value="P:phosphorelay signal transduction system"/>
    <property type="evidence" value="ECO:0007669"/>
    <property type="project" value="InterPro"/>
</dbReference>
<dbReference type="SMART" id="SM01043">
    <property type="entry name" value="BTAD"/>
    <property type="match status" value="1"/>
</dbReference>
<evidence type="ECO:0000313" key="7">
    <source>
        <dbReference type="EMBL" id="TKK75886.1"/>
    </source>
</evidence>
<evidence type="ECO:0000256" key="5">
    <source>
        <dbReference type="PROSITE-ProRule" id="PRU01091"/>
    </source>
</evidence>
<proteinExistence type="inferred from homology"/>
<sequence>MTDGGWEFRLLGPVEVWHGGGRIALARRAQRCLLGLLLLEAGRVVPVSRLLELLWDDDPPAHARGVLHSHVARLRGTLDPDRTGSRGFRLLLRGDGYVAETDAGAVDVHRFRDLVGRARLAGPGGRSRLLRDALAHWRGPLLADAATDRVRDRLGVGLEELRLSAIEACVEAELECGRHRDLLPELADLVRQHPLRERLIRAYMLALYRDGRRPDALAAYRRARGDFARELGLEPTSDLGEVHDRIVHADRSLDLPLSGVRGPTAWW</sequence>
<dbReference type="OrthoDB" id="4054020at2"/>
<dbReference type="PANTHER" id="PTHR35807:SF1">
    <property type="entry name" value="TRANSCRIPTIONAL REGULATOR REDD"/>
    <property type="match status" value="1"/>
</dbReference>
<keyword evidence="2" id="KW-0805">Transcription regulation</keyword>
<evidence type="ECO:0000256" key="1">
    <source>
        <dbReference type="ARBA" id="ARBA00005820"/>
    </source>
</evidence>
<dbReference type="EMBL" id="SZQA01000095">
    <property type="protein sequence ID" value="TKK75886.1"/>
    <property type="molecule type" value="Genomic_DNA"/>
</dbReference>
<gene>
    <name evidence="7" type="ORF">FDA94_38725</name>
</gene>
<dbReference type="Pfam" id="PF03704">
    <property type="entry name" value="BTAD"/>
    <property type="match status" value="1"/>
</dbReference>
<dbReference type="GO" id="GO:0006355">
    <property type="term" value="P:regulation of DNA-templated transcription"/>
    <property type="evidence" value="ECO:0007669"/>
    <property type="project" value="InterPro"/>
</dbReference>
<dbReference type="PANTHER" id="PTHR35807">
    <property type="entry name" value="TRANSCRIPTIONAL REGULATOR REDD-RELATED"/>
    <property type="match status" value="1"/>
</dbReference>
<organism evidence="7 8">
    <name type="scientific">Herbidospora galbida</name>
    <dbReference type="NCBI Taxonomy" id="2575442"/>
    <lineage>
        <taxon>Bacteria</taxon>
        <taxon>Bacillati</taxon>
        <taxon>Actinomycetota</taxon>
        <taxon>Actinomycetes</taxon>
        <taxon>Streptosporangiales</taxon>
        <taxon>Streptosporangiaceae</taxon>
        <taxon>Herbidospora</taxon>
    </lineage>
</organism>
<dbReference type="PROSITE" id="PS51755">
    <property type="entry name" value="OMPR_PHOB"/>
    <property type="match status" value="1"/>
</dbReference>
<keyword evidence="3 5" id="KW-0238">DNA-binding</keyword>
<dbReference type="InterPro" id="IPR016032">
    <property type="entry name" value="Sig_transdc_resp-reg_C-effctor"/>
</dbReference>
<name>A0A4U3LMZ8_9ACTN</name>
<dbReference type="AlphaFoldDB" id="A0A4U3LMZ8"/>
<dbReference type="RefSeq" id="WP_137251988.1">
    <property type="nucleotide sequence ID" value="NZ_SZQA01000095.1"/>
</dbReference>
<comment type="caution">
    <text evidence="7">The sequence shown here is derived from an EMBL/GenBank/DDBJ whole genome shotgun (WGS) entry which is preliminary data.</text>
</comment>
<dbReference type="Gene3D" id="1.25.40.10">
    <property type="entry name" value="Tetratricopeptide repeat domain"/>
    <property type="match status" value="1"/>
</dbReference>
<accession>A0A4U3LMZ8</accession>
<reference evidence="7 8" key="1">
    <citation type="submission" date="2019-04" db="EMBL/GenBank/DDBJ databases">
        <title>Herbidospora sp. NEAU-GS14.nov., a novel actinomycete isolated from soil.</title>
        <authorList>
            <person name="Han L."/>
        </authorList>
    </citation>
    <scope>NUCLEOTIDE SEQUENCE [LARGE SCALE GENOMIC DNA]</scope>
    <source>
        <strain evidence="7 8">NEAU-GS14</strain>
    </source>
</reference>